<name>A0A336MJA1_CULSO</name>
<evidence type="ECO:0000259" key="10">
    <source>
        <dbReference type="PROSITE" id="PS51910"/>
    </source>
</evidence>
<dbReference type="SMART" id="SM00636">
    <property type="entry name" value="Glyco_18"/>
    <property type="match status" value="1"/>
</dbReference>
<dbReference type="Gene3D" id="2.170.140.10">
    <property type="entry name" value="Chitin binding domain"/>
    <property type="match status" value="1"/>
</dbReference>
<evidence type="ECO:0000256" key="6">
    <source>
        <dbReference type="ARBA" id="ARBA00023295"/>
    </source>
</evidence>
<dbReference type="EMBL" id="UFQT01001007">
    <property type="protein sequence ID" value="SSX28437.1"/>
    <property type="molecule type" value="Genomic_DNA"/>
</dbReference>
<keyword evidence="5" id="KW-1015">Disulfide bond</keyword>
<feature type="domain" description="GH18" evidence="10">
    <location>
        <begin position="21"/>
        <end position="365"/>
    </location>
</feature>
<protein>
    <submittedName>
        <fullName evidence="12">CSON000035 protein</fullName>
    </submittedName>
</protein>
<dbReference type="AlphaFoldDB" id="A0A336MJA1"/>
<dbReference type="GO" id="GO:0004568">
    <property type="term" value="F:chitinase activity"/>
    <property type="evidence" value="ECO:0007669"/>
    <property type="project" value="UniProtKB-ARBA"/>
</dbReference>
<comment type="similarity">
    <text evidence="1">Belongs to the glycosyl hydrolase 18 family. Chitinase class II subfamily.</text>
</comment>
<evidence type="ECO:0000313" key="11">
    <source>
        <dbReference type="EMBL" id="SSX08521.1"/>
    </source>
</evidence>
<sequence length="433" mass="48954">MLKLIFAIFIVAASVPRSHSKNVVCYIPTWNSVASFADPSLCTHFLISFGIPKPDGSITYENLSEFKRLKTTTSKLLLAIGGADAESAANFPEVAANQREAFSTNILNIIRNERLDGVDIDWEYPSTPEDKENFVLLMEALRTKLGSQYLLTTAVATTPQRVEEAYDLERLTSLVDFFNLMTYDFHSDESWDEDWTQEEPRPHYGTYFNAPVIGPGNNVENGIKLYLYDKNIPAKKLNVGVPFYARVYKLLDPSKNLPRSECEIGNQLNDNFKPGYNEFCSALTNPAYTKIRDSTTLAPYMYNSSGFWISHEDQRSISVKANLANKYNLGGVMLWALNQDDYEGNCGKSCTWSLLKTLNYVVGRETSYCFGPPTITTCSSTGIFADPYNCKNMYVCERVGQLPIKGSCPNNYFFYEVEQRCLYISCIPKFTYV</sequence>
<keyword evidence="3 8" id="KW-0732">Signal</keyword>
<accession>A0A336MJA1</accession>
<keyword evidence="6 7" id="KW-0326">Glycosidase</keyword>
<keyword evidence="2" id="KW-0147">Chitin-binding</keyword>
<evidence type="ECO:0000313" key="12">
    <source>
        <dbReference type="EMBL" id="SSX28437.1"/>
    </source>
</evidence>
<dbReference type="Pfam" id="PF00704">
    <property type="entry name" value="Glyco_hydro_18"/>
    <property type="match status" value="1"/>
</dbReference>
<evidence type="ECO:0000256" key="2">
    <source>
        <dbReference type="ARBA" id="ARBA00022669"/>
    </source>
</evidence>
<dbReference type="GO" id="GO:0005576">
    <property type="term" value="C:extracellular region"/>
    <property type="evidence" value="ECO:0007669"/>
    <property type="project" value="InterPro"/>
</dbReference>
<dbReference type="Pfam" id="PF01607">
    <property type="entry name" value="CBM_14"/>
    <property type="match status" value="1"/>
</dbReference>
<feature type="signal peptide" evidence="8">
    <location>
        <begin position="1"/>
        <end position="20"/>
    </location>
</feature>
<dbReference type="InterPro" id="IPR011583">
    <property type="entry name" value="Chitinase_II/V-like_cat"/>
</dbReference>
<keyword evidence="4 7" id="KW-0378">Hydrolase</keyword>
<dbReference type="PROSITE" id="PS51910">
    <property type="entry name" value="GH18_2"/>
    <property type="match status" value="1"/>
</dbReference>
<dbReference type="PANTHER" id="PTHR11177">
    <property type="entry name" value="CHITINASE"/>
    <property type="match status" value="1"/>
</dbReference>
<dbReference type="SUPFAM" id="SSF57625">
    <property type="entry name" value="Invertebrate chitin-binding proteins"/>
    <property type="match status" value="1"/>
</dbReference>
<evidence type="ECO:0000256" key="3">
    <source>
        <dbReference type="ARBA" id="ARBA00022729"/>
    </source>
</evidence>
<dbReference type="SUPFAM" id="SSF54556">
    <property type="entry name" value="Chitinase insertion domain"/>
    <property type="match status" value="1"/>
</dbReference>
<dbReference type="InterPro" id="IPR036508">
    <property type="entry name" value="Chitin-bd_dom_sf"/>
</dbReference>
<proteinExistence type="inferred from homology"/>
<evidence type="ECO:0000259" key="9">
    <source>
        <dbReference type="PROSITE" id="PS50940"/>
    </source>
</evidence>
<dbReference type="Gene3D" id="3.20.20.80">
    <property type="entry name" value="Glycosidases"/>
    <property type="match status" value="2"/>
</dbReference>
<dbReference type="InterPro" id="IPR002557">
    <property type="entry name" value="Chitin-bd_dom"/>
</dbReference>
<evidence type="ECO:0000256" key="7">
    <source>
        <dbReference type="RuleBase" id="RU000489"/>
    </source>
</evidence>
<dbReference type="InterPro" id="IPR050314">
    <property type="entry name" value="Glycosyl_Hydrlase_18"/>
</dbReference>
<dbReference type="InterPro" id="IPR001579">
    <property type="entry name" value="Glyco_hydro_18_chit_AS"/>
</dbReference>
<evidence type="ECO:0000256" key="8">
    <source>
        <dbReference type="SAM" id="SignalP"/>
    </source>
</evidence>
<dbReference type="InterPro" id="IPR001223">
    <property type="entry name" value="Glyco_hydro18_cat"/>
</dbReference>
<reference evidence="11" key="1">
    <citation type="submission" date="2018-04" db="EMBL/GenBank/DDBJ databases">
        <authorList>
            <person name="Go L.Y."/>
            <person name="Mitchell J.A."/>
        </authorList>
    </citation>
    <scope>NUCLEOTIDE SEQUENCE</scope>
    <source>
        <tissue evidence="11">Whole organism</tissue>
    </source>
</reference>
<evidence type="ECO:0000256" key="5">
    <source>
        <dbReference type="ARBA" id="ARBA00023157"/>
    </source>
</evidence>
<feature type="domain" description="Chitin-binding type-2" evidence="9">
    <location>
        <begin position="375"/>
        <end position="421"/>
    </location>
</feature>
<dbReference type="PROSITE" id="PS50940">
    <property type="entry name" value="CHIT_BIND_II"/>
    <property type="match status" value="1"/>
</dbReference>
<dbReference type="SUPFAM" id="SSF51445">
    <property type="entry name" value="(Trans)glycosidases"/>
    <property type="match status" value="1"/>
</dbReference>
<evidence type="ECO:0000256" key="4">
    <source>
        <dbReference type="ARBA" id="ARBA00022801"/>
    </source>
</evidence>
<dbReference type="VEuPathDB" id="VectorBase:CSON000035"/>
<dbReference type="GO" id="GO:0008061">
    <property type="term" value="F:chitin binding"/>
    <property type="evidence" value="ECO:0007669"/>
    <property type="project" value="UniProtKB-KW"/>
</dbReference>
<dbReference type="GO" id="GO:0005975">
    <property type="term" value="P:carbohydrate metabolic process"/>
    <property type="evidence" value="ECO:0007669"/>
    <property type="project" value="InterPro"/>
</dbReference>
<dbReference type="InterPro" id="IPR017853">
    <property type="entry name" value="GH"/>
</dbReference>
<dbReference type="InterPro" id="IPR029070">
    <property type="entry name" value="Chitinase_insertion_sf"/>
</dbReference>
<dbReference type="PANTHER" id="PTHR11177:SF317">
    <property type="entry name" value="CHITINASE 12-RELATED"/>
    <property type="match status" value="1"/>
</dbReference>
<dbReference type="OMA" id="TARWEIK"/>
<dbReference type="EMBL" id="UFQS01001007">
    <property type="protein sequence ID" value="SSX08521.1"/>
    <property type="molecule type" value="Genomic_DNA"/>
</dbReference>
<feature type="chain" id="PRO_5036062401" evidence="8">
    <location>
        <begin position="21"/>
        <end position="433"/>
    </location>
</feature>
<gene>
    <name evidence="12" type="primary">CSON000035</name>
</gene>
<dbReference type="PROSITE" id="PS01095">
    <property type="entry name" value="GH18_1"/>
    <property type="match status" value="1"/>
</dbReference>
<organism evidence="12">
    <name type="scientific">Culicoides sonorensis</name>
    <name type="common">Biting midge</name>
    <dbReference type="NCBI Taxonomy" id="179676"/>
    <lineage>
        <taxon>Eukaryota</taxon>
        <taxon>Metazoa</taxon>
        <taxon>Ecdysozoa</taxon>
        <taxon>Arthropoda</taxon>
        <taxon>Hexapoda</taxon>
        <taxon>Insecta</taxon>
        <taxon>Pterygota</taxon>
        <taxon>Neoptera</taxon>
        <taxon>Endopterygota</taxon>
        <taxon>Diptera</taxon>
        <taxon>Nematocera</taxon>
        <taxon>Chironomoidea</taxon>
        <taxon>Ceratopogonidae</taxon>
        <taxon>Ceratopogoninae</taxon>
        <taxon>Culicoides</taxon>
        <taxon>Monoculicoides</taxon>
    </lineage>
</organism>
<reference evidence="12" key="2">
    <citation type="submission" date="2018-07" db="EMBL/GenBank/DDBJ databases">
        <authorList>
            <person name="Quirk P.G."/>
            <person name="Krulwich T.A."/>
        </authorList>
    </citation>
    <scope>NUCLEOTIDE SEQUENCE</scope>
</reference>
<evidence type="ECO:0000256" key="1">
    <source>
        <dbReference type="ARBA" id="ARBA00009121"/>
    </source>
</evidence>
<dbReference type="GO" id="GO:0006032">
    <property type="term" value="P:chitin catabolic process"/>
    <property type="evidence" value="ECO:0007669"/>
    <property type="project" value="TreeGrafter"/>
</dbReference>